<dbReference type="EMBL" id="QURN01000004">
    <property type="protein sequence ID" value="RFC68471.1"/>
    <property type="molecule type" value="Genomic_DNA"/>
</dbReference>
<evidence type="ECO:0000256" key="4">
    <source>
        <dbReference type="ARBA" id="ARBA00022840"/>
    </source>
</evidence>
<keyword evidence="7" id="KW-1185">Reference proteome</keyword>
<accession>A0A371XGX4</accession>
<dbReference type="Proteomes" id="UP000262379">
    <property type="component" value="Unassembled WGS sequence"/>
</dbReference>
<dbReference type="GO" id="GO:0016887">
    <property type="term" value="F:ATP hydrolysis activity"/>
    <property type="evidence" value="ECO:0007669"/>
    <property type="project" value="InterPro"/>
</dbReference>
<evidence type="ECO:0000313" key="6">
    <source>
        <dbReference type="EMBL" id="RFC68471.1"/>
    </source>
</evidence>
<dbReference type="PROSITE" id="PS50893">
    <property type="entry name" value="ABC_TRANSPORTER_2"/>
    <property type="match status" value="1"/>
</dbReference>
<keyword evidence="4 6" id="KW-0067">ATP-binding</keyword>
<dbReference type="SMART" id="SM00382">
    <property type="entry name" value="AAA"/>
    <property type="match status" value="1"/>
</dbReference>
<dbReference type="GO" id="GO:0055085">
    <property type="term" value="P:transmembrane transport"/>
    <property type="evidence" value="ECO:0007669"/>
    <property type="project" value="UniProtKB-ARBA"/>
</dbReference>
<dbReference type="InterPro" id="IPR050319">
    <property type="entry name" value="ABC_transp_ATP-bind"/>
</dbReference>
<dbReference type="SUPFAM" id="SSF52540">
    <property type="entry name" value="P-loop containing nucleoside triphosphate hydrolases"/>
    <property type="match status" value="1"/>
</dbReference>
<evidence type="ECO:0000313" key="7">
    <source>
        <dbReference type="Proteomes" id="UP000262379"/>
    </source>
</evidence>
<evidence type="ECO:0000256" key="1">
    <source>
        <dbReference type="ARBA" id="ARBA00005417"/>
    </source>
</evidence>
<organism evidence="6 7">
    <name type="scientific">Mesorhizobium denitrificans</name>
    <dbReference type="NCBI Taxonomy" id="2294114"/>
    <lineage>
        <taxon>Bacteria</taxon>
        <taxon>Pseudomonadati</taxon>
        <taxon>Pseudomonadota</taxon>
        <taxon>Alphaproteobacteria</taxon>
        <taxon>Hyphomicrobiales</taxon>
        <taxon>Phyllobacteriaceae</taxon>
        <taxon>Mesorhizobium</taxon>
    </lineage>
</organism>
<sequence length="258" mass="27876">MTAPLLSVHDLAKSFGGTRAVDKVSFDLAAGETLALAGLSGSGKSTVARMVMRLIEPDAGRIDFMGEDLTRHSGSALRARRRHIQMVFQDTNSSFNPRATVASALLDPLNTFDILPKPQRAHEVRHLLERVGLSPGLFDRSIHELSGGQRQRVAIARALASRPALIVLDEALSAVDASIRIDLLELLLDLQREQGISYLFIAHDLGMIRAIAHRTAILDAGRIAEIGPTQSIIAAPQTQIGQQLVAAAPRLFHVADQP</sequence>
<dbReference type="PANTHER" id="PTHR43776">
    <property type="entry name" value="TRANSPORT ATP-BINDING PROTEIN"/>
    <property type="match status" value="1"/>
</dbReference>
<gene>
    <name evidence="6" type="ORF">DY251_05735</name>
</gene>
<protein>
    <submittedName>
        <fullName evidence="6">ABC transporter ATP-binding protein</fullName>
    </submittedName>
</protein>
<dbReference type="InterPro" id="IPR017871">
    <property type="entry name" value="ABC_transporter-like_CS"/>
</dbReference>
<dbReference type="RefSeq" id="WP_116622907.1">
    <property type="nucleotide sequence ID" value="NZ_QURN01000004.1"/>
</dbReference>
<keyword evidence="2" id="KW-0813">Transport</keyword>
<name>A0A371XGX4_9HYPH</name>
<dbReference type="Pfam" id="PF00005">
    <property type="entry name" value="ABC_tran"/>
    <property type="match status" value="1"/>
</dbReference>
<keyword evidence="3" id="KW-0547">Nucleotide-binding</keyword>
<proteinExistence type="inferred from homology"/>
<feature type="domain" description="ABC transporter" evidence="5">
    <location>
        <begin position="6"/>
        <end position="245"/>
    </location>
</feature>
<comment type="similarity">
    <text evidence="1">Belongs to the ABC transporter superfamily.</text>
</comment>
<evidence type="ECO:0000256" key="2">
    <source>
        <dbReference type="ARBA" id="ARBA00022448"/>
    </source>
</evidence>
<dbReference type="CDD" id="cd03257">
    <property type="entry name" value="ABC_NikE_OppD_transporters"/>
    <property type="match status" value="1"/>
</dbReference>
<dbReference type="InterPro" id="IPR027417">
    <property type="entry name" value="P-loop_NTPase"/>
</dbReference>
<comment type="caution">
    <text evidence="6">The sequence shown here is derived from an EMBL/GenBank/DDBJ whole genome shotgun (WGS) entry which is preliminary data.</text>
</comment>
<evidence type="ECO:0000259" key="5">
    <source>
        <dbReference type="PROSITE" id="PS50893"/>
    </source>
</evidence>
<dbReference type="AlphaFoldDB" id="A0A371XGX4"/>
<dbReference type="PANTHER" id="PTHR43776:SF7">
    <property type="entry name" value="D,D-DIPEPTIDE TRANSPORT ATP-BINDING PROTEIN DDPF-RELATED"/>
    <property type="match status" value="1"/>
</dbReference>
<dbReference type="InterPro" id="IPR003439">
    <property type="entry name" value="ABC_transporter-like_ATP-bd"/>
</dbReference>
<dbReference type="PROSITE" id="PS00211">
    <property type="entry name" value="ABC_TRANSPORTER_1"/>
    <property type="match status" value="1"/>
</dbReference>
<evidence type="ECO:0000256" key="3">
    <source>
        <dbReference type="ARBA" id="ARBA00022741"/>
    </source>
</evidence>
<dbReference type="GO" id="GO:0005524">
    <property type="term" value="F:ATP binding"/>
    <property type="evidence" value="ECO:0007669"/>
    <property type="project" value="UniProtKB-KW"/>
</dbReference>
<dbReference type="Gene3D" id="3.40.50.300">
    <property type="entry name" value="P-loop containing nucleotide triphosphate hydrolases"/>
    <property type="match status" value="1"/>
</dbReference>
<dbReference type="InterPro" id="IPR003593">
    <property type="entry name" value="AAA+_ATPase"/>
</dbReference>
<reference evidence="7" key="1">
    <citation type="submission" date="2018-08" db="EMBL/GenBank/DDBJ databases">
        <authorList>
            <person name="Im W.T."/>
        </authorList>
    </citation>
    <scope>NUCLEOTIDE SEQUENCE [LARGE SCALE GENOMIC DNA]</scope>
    <source>
        <strain evidence="7">LA-28</strain>
    </source>
</reference>